<dbReference type="OrthoDB" id="10317928at2759"/>
<evidence type="ECO:0000313" key="3">
    <source>
        <dbReference type="EMBL" id="CBJ32896.1"/>
    </source>
</evidence>
<dbReference type="Proteomes" id="UP000002630">
    <property type="component" value="Linkage Group LG11"/>
</dbReference>
<organism evidence="3 4">
    <name type="scientific">Ectocarpus siliculosus</name>
    <name type="common">Brown alga</name>
    <name type="synonym">Conferva siliculosa</name>
    <dbReference type="NCBI Taxonomy" id="2880"/>
    <lineage>
        <taxon>Eukaryota</taxon>
        <taxon>Sar</taxon>
        <taxon>Stramenopiles</taxon>
        <taxon>Ochrophyta</taxon>
        <taxon>PX clade</taxon>
        <taxon>Phaeophyceae</taxon>
        <taxon>Ectocarpales</taxon>
        <taxon>Ectocarpaceae</taxon>
        <taxon>Ectocarpus</taxon>
    </lineage>
</organism>
<feature type="region of interest" description="Disordered" evidence="1">
    <location>
        <begin position="46"/>
        <end position="66"/>
    </location>
</feature>
<sequence length="66" mass="7071">MLRRGLLKFVDREPVAAVSLGLGFFGFSLPFIVPPIRQSLGLCTKQSSPTCELPKPRMAPGVAQSG</sequence>
<proteinExistence type="predicted"/>
<dbReference type="EMBL" id="FN649736">
    <property type="protein sequence ID" value="CBJ32896.1"/>
    <property type="molecule type" value="Genomic_DNA"/>
</dbReference>
<reference evidence="3 4" key="1">
    <citation type="journal article" date="2010" name="Nature">
        <title>The Ectocarpus genome and the independent evolution of multicellularity in brown algae.</title>
        <authorList>
            <person name="Cock J.M."/>
            <person name="Sterck L."/>
            <person name="Rouze P."/>
            <person name="Scornet D."/>
            <person name="Allen A.E."/>
            <person name="Amoutzias G."/>
            <person name="Anthouard V."/>
            <person name="Artiguenave F."/>
            <person name="Aury J.M."/>
            <person name="Badger J.H."/>
            <person name="Beszteri B."/>
            <person name="Billiau K."/>
            <person name="Bonnet E."/>
            <person name="Bothwell J.H."/>
            <person name="Bowler C."/>
            <person name="Boyen C."/>
            <person name="Brownlee C."/>
            <person name="Carrano C.J."/>
            <person name="Charrier B."/>
            <person name="Cho G.Y."/>
            <person name="Coelho S.M."/>
            <person name="Collen J."/>
            <person name="Corre E."/>
            <person name="Da Silva C."/>
            <person name="Delage L."/>
            <person name="Delaroque N."/>
            <person name="Dittami S.M."/>
            <person name="Doulbeau S."/>
            <person name="Elias M."/>
            <person name="Farnham G."/>
            <person name="Gachon C.M."/>
            <person name="Gschloessl B."/>
            <person name="Heesch S."/>
            <person name="Jabbari K."/>
            <person name="Jubin C."/>
            <person name="Kawai H."/>
            <person name="Kimura K."/>
            <person name="Kloareg B."/>
            <person name="Kupper F.C."/>
            <person name="Lang D."/>
            <person name="Le Bail A."/>
            <person name="Leblanc C."/>
            <person name="Lerouge P."/>
            <person name="Lohr M."/>
            <person name="Lopez P.J."/>
            <person name="Martens C."/>
            <person name="Maumus F."/>
            <person name="Michel G."/>
            <person name="Miranda-Saavedra D."/>
            <person name="Morales J."/>
            <person name="Moreau H."/>
            <person name="Motomura T."/>
            <person name="Nagasato C."/>
            <person name="Napoli C.A."/>
            <person name="Nelson D.R."/>
            <person name="Nyvall-Collen P."/>
            <person name="Peters A.F."/>
            <person name="Pommier C."/>
            <person name="Potin P."/>
            <person name="Poulain J."/>
            <person name="Quesneville H."/>
            <person name="Read B."/>
            <person name="Rensing S.A."/>
            <person name="Ritter A."/>
            <person name="Rousvoal S."/>
            <person name="Samanta M."/>
            <person name="Samson G."/>
            <person name="Schroeder D.C."/>
            <person name="Segurens B."/>
            <person name="Strittmatter M."/>
            <person name="Tonon T."/>
            <person name="Tregear J.W."/>
            <person name="Valentin K."/>
            <person name="von Dassow P."/>
            <person name="Yamagishi T."/>
            <person name="Van de Peer Y."/>
            <person name="Wincker P."/>
        </authorList>
    </citation>
    <scope>NUCLEOTIDE SEQUENCE [LARGE SCALE GENOMIC DNA]</scope>
    <source>
        <strain evidence="4">Ec32 / CCAP1310/4</strain>
    </source>
</reference>
<dbReference type="EMBL" id="FN648583">
    <property type="protein sequence ID" value="CBJ32896.1"/>
    <property type="molecule type" value="Genomic_DNA"/>
</dbReference>
<dbReference type="AlphaFoldDB" id="D7FZS9"/>
<keyword evidence="4" id="KW-1185">Reference proteome</keyword>
<feature type="transmembrane region" description="Helical" evidence="2">
    <location>
        <begin position="15"/>
        <end position="33"/>
    </location>
</feature>
<keyword evidence="2" id="KW-1133">Transmembrane helix</keyword>
<keyword evidence="2" id="KW-0812">Transmembrane</keyword>
<name>D7FZS9_ECTSI</name>
<protein>
    <submittedName>
        <fullName evidence="3">Uncharacterized protein</fullName>
    </submittedName>
</protein>
<dbReference type="InParanoid" id="D7FZS9"/>
<evidence type="ECO:0000256" key="2">
    <source>
        <dbReference type="SAM" id="Phobius"/>
    </source>
</evidence>
<keyword evidence="2" id="KW-0472">Membrane</keyword>
<evidence type="ECO:0000256" key="1">
    <source>
        <dbReference type="SAM" id="MobiDB-lite"/>
    </source>
</evidence>
<gene>
    <name evidence="3" type="ORF">Esi_0387_0026</name>
</gene>
<accession>D7FZS9</accession>
<evidence type="ECO:0000313" key="4">
    <source>
        <dbReference type="Proteomes" id="UP000002630"/>
    </source>
</evidence>